<dbReference type="RefSeq" id="WP_012607700.1">
    <property type="nucleotide sequence ID" value="NC_011766.1"/>
</dbReference>
<evidence type="ECO:0000313" key="2">
    <source>
        <dbReference type="Proteomes" id="UP000006903"/>
    </source>
</evidence>
<dbReference type="STRING" id="490899.DKAM_0029"/>
<dbReference type="GeneID" id="7170366"/>
<evidence type="ECO:0000313" key="1">
    <source>
        <dbReference type="EMBL" id="ACL10358.1"/>
    </source>
</evidence>
<dbReference type="eggNOG" id="arCOG04153">
    <property type="taxonomic scope" value="Archaea"/>
</dbReference>
<dbReference type="EMBL" id="CP001140">
    <property type="protein sequence ID" value="ACL10358.1"/>
    <property type="molecule type" value="Genomic_DNA"/>
</dbReference>
<dbReference type="InterPro" id="IPR036388">
    <property type="entry name" value="WH-like_DNA-bd_sf"/>
</dbReference>
<dbReference type="HOGENOM" id="CLU_142666_0_0_2"/>
<dbReference type="SUPFAM" id="SSF46785">
    <property type="entry name" value="Winged helix' DNA-binding domain"/>
    <property type="match status" value="1"/>
</dbReference>
<reference evidence="1 2" key="1">
    <citation type="journal article" date="2009" name="J. Bacteriol.">
        <title>Complete genome sequence of the anaerobic, protein-degrading hyperthermophilic crenarchaeon Desulfurococcus kamchatkensis.</title>
        <authorList>
            <person name="Ravin N.V."/>
            <person name="Mardanov A.V."/>
            <person name="Beletsky A.V."/>
            <person name="Kublanov I.V."/>
            <person name="Kolganova T.V."/>
            <person name="Lebedinsky A.V."/>
            <person name="Chernyh N.A."/>
            <person name="Bonch-Osmolovskaya E.A."/>
            <person name="Skryabin K.G."/>
        </authorList>
    </citation>
    <scope>NUCLEOTIDE SEQUENCE [LARGE SCALE GENOMIC DNA]</scope>
    <source>
        <strain evidence="2">DSM 18924 / JCM 16383 / VKM B-2413 / 1221n</strain>
    </source>
</reference>
<dbReference type="InterPro" id="IPR036390">
    <property type="entry name" value="WH_DNA-bd_sf"/>
</dbReference>
<gene>
    <name evidence="1" type="ordered locus">DKAM_0029</name>
</gene>
<dbReference type="KEGG" id="dka:DKAM_0029"/>
<dbReference type="Gene3D" id="1.10.10.10">
    <property type="entry name" value="Winged helix-like DNA-binding domain superfamily/Winged helix DNA-binding domain"/>
    <property type="match status" value="1"/>
</dbReference>
<dbReference type="Proteomes" id="UP000006903">
    <property type="component" value="Chromosome"/>
</dbReference>
<proteinExistence type="predicted"/>
<name>B8D387_DESA1</name>
<accession>B8D387</accession>
<dbReference type="AlphaFoldDB" id="B8D387"/>
<sequence>MGGREFSENEVQILKYLVRHSGQEIYQSQLSKDLNLDPRIISKILIKLEELGSVERTSITHGGRKTFLVKPVREKLIRIMEEAGIDPYSLEEIFNDVADIPCIKCPYIYKCYEGGYYDPASCQWLTDYLRRKAGTHGSLISPRSESRTQGI</sequence>
<protein>
    <submittedName>
        <fullName evidence="1">Putative transcriptional regulator, AsnC family</fullName>
    </submittedName>
</protein>
<organism evidence="1 2">
    <name type="scientific">Desulfurococcus amylolyticus (strain DSM 18924 / JCM 16383 / VKM B-2413 / 1221n)</name>
    <name type="common">Desulfurococcus kamchatkensis</name>
    <dbReference type="NCBI Taxonomy" id="490899"/>
    <lineage>
        <taxon>Archaea</taxon>
        <taxon>Thermoproteota</taxon>
        <taxon>Thermoprotei</taxon>
        <taxon>Desulfurococcales</taxon>
        <taxon>Desulfurococcaceae</taxon>
        <taxon>Desulfurococcus</taxon>
    </lineage>
</organism>